<protein>
    <submittedName>
        <fullName evidence="2">Uncharacterized protein</fullName>
    </submittedName>
</protein>
<keyword evidence="3" id="KW-1185">Reference proteome</keyword>
<keyword evidence="1" id="KW-0472">Membrane</keyword>
<keyword evidence="1" id="KW-0812">Transmembrane</keyword>
<evidence type="ECO:0000313" key="3">
    <source>
        <dbReference type="Proteomes" id="UP001417504"/>
    </source>
</evidence>
<name>A0AAP0K1R5_9MAGN</name>
<evidence type="ECO:0000256" key="1">
    <source>
        <dbReference type="SAM" id="Phobius"/>
    </source>
</evidence>
<feature type="transmembrane region" description="Helical" evidence="1">
    <location>
        <begin position="37"/>
        <end position="58"/>
    </location>
</feature>
<dbReference type="EMBL" id="JBBNAE010000002">
    <property type="protein sequence ID" value="KAK9144238.1"/>
    <property type="molecule type" value="Genomic_DNA"/>
</dbReference>
<organism evidence="2 3">
    <name type="scientific">Stephania japonica</name>
    <dbReference type="NCBI Taxonomy" id="461633"/>
    <lineage>
        <taxon>Eukaryota</taxon>
        <taxon>Viridiplantae</taxon>
        <taxon>Streptophyta</taxon>
        <taxon>Embryophyta</taxon>
        <taxon>Tracheophyta</taxon>
        <taxon>Spermatophyta</taxon>
        <taxon>Magnoliopsida</taxon>
        <taxon>Ranunculales</taxon>
        <taxon>Menispermaceae</taxon>
        <taxon>Menispermoideae</taxon>
        <taxon>Cissampelideae</taxon>
        <taxon>Stephania</taxon>
    </lineage>
</organism>
<dbReference type="AlphaFoldDB" id="A0AAP0K1R5"/>
<comment type="caution">
    <text evidence="2">The sequence shown here is derived from an EMBL/GenBank/DDBJ whole genome shotgun (WGS) entry which is preliminary data.</text>
</comment>
<proteinExistence type="predicted"/>
<dbReference type="Proteomes" id="UP001417504">
    <property type="component" value="Unassembled WGS sequence"/>
</dbReference>
<keyword evidence="1" id="KW-1133">Transmembrane helix</keyword>
<sequence>MHGKNNCYDLSENEKTVPKDAAIISALNDEVCEGKRLGCFLGLTLCLCNLSIGLMIILNR</sequence>
<accession>A0AAP0K1R5</accession>
<reference evidence="2 3" key="1">
    <citation type="submission" date="2024-01" db="EMBL/GenBank/DDBJ databases">
        <title>Genome assemblies of Stephania.</title>
        <authorList>
            <person name="Yang L."/>
        </authorList>
    </citation>
    <scope>NUCLEOTIDE SEQUENCE [LARGE SCALE GENOMIC DNA]</scope>
    <source>
        <strain evidence="2">QJT</strain>
        <tissue evidence="2">Leaf</tissue>
    </source>
</reference>
<evidence type="ECO:0000313" key="2">
    <source>
        <dbReference type="EMBL" id="KAK9144238.1"/>
    </source>
</evidence>
<gene>
    <name evidence="2" type="ORF">Sjap_004141</name>
</gene>